<dbReference type="Proteomes" id="UP000283587">
    <property type="component" value="Unassembled WGS sequence"/>
</dbReference>
<dbReference type="Pfam" id="PF11319">
    <property type="entry name" value="VasI"/>
    <property type="match status" value="1"/>
</dbReference>
<dbReference type="AlphaFoldDB" id="A0A419A3X0"/>
<evidence type="ECO:0000256" key="1">
    <source>
        <dbReference type="SAM" id="SignalP"/>
    </source>
</evidence>
<proteinExistence type="predicted"/>
<protein>
    <recommendedName>
        <fullName evidence="4">Type VI secretion system-associated protein TagO</fullName>
    </recommendedName>
</protein>
<dbReference type="InterPro" id="IPR017738">
    <property type="entry name" value="T6SS-assoc_VCA0118"/>
</dbReference>
<reference evidence="3" key="1">
    <citation type="submission" date="2018-09" db="EMBL/GenBank/DDBJ databases">
        <title>Paracoccus onubensis nov. sp. a moderate halophilic bacterium isolated from Gruta de las Maravillas (Aracena, Spain).</title>
        <authorList>
            <person name="Jurado V."/>
            <person name="Gutierrez-Patricio S."/>
            <person name="Gonzalez-Pimentel J.L."/>
            <person name="Miller A.Z."/>
            <person name="Laiz L."/>
            <person name="Saiz-Jimenez C."/>
        </authorList>
    </citation>
    <scope>NUCLEOTIDE SEQUENCE [LARGE SCALE GENOMIC DNA]</scope>
    <source>
        <strain evidence="3">DSM 26381</strain>
    </source>
</reference>
<feature type="signal peptide" evidence="1">
    <location>
        <begin position="1"/>
        <end position="17"/>
    </location>
</feature>
<keyword evidence="3" id="KW-1185">Reference proteome</keyword>
<comment type="caution">
    <text evidence="2">The sequence shown here is derived from an EMBL/GenBank/DDBJ whole genome shotgun (WGS) entry which is preliminary data.</text>
</comment>
<name>A0A419A3X0_9RHOB</name>
<sequence>MRLVLSALILSASASQAGANVSECASVSSDLDRLACYDRVSGREPSVKSADLVGKWHVSIRESEFRDTTDVFLSIVSDESVQCGSLRDSVPAQLIIRCMENTTAMFIKTDCHLASSRYNDYGDVDVRLDDSPTTTVSMEESTDHKSLGLWSGGRSIPFVKTMIGKDTMLTRFTPYSHSPVTARFQISGLDEAITPLRESCGW</sequence>
<evidence type="ECO:0000313" key="2">
    <source>
        <dbReference type="EMBL" id="RJL08421.1"/>
    </source>
</evidence>
<evidence type="ECO:0000313" key="3">
    <source>
        <dbReference type="Proteomes" id="UP000283587"/>
    </source>
</evidence>
<gene>
    <name evidence="2" type="ORF">D3P05_16205</name>
</gene>
<feature type="chain" id="PRO_5019092333" description="Type VI secretion system-associated protein TagO" evidence="1">
    <location>
        <begin position="18"/>
        <end position="202"/>
    </location>
</feature>
<dbReference type="EMBL" id="QZEW01000075">
    <property type="protein sequence ID" value="RJL08421.1"/>
    <property type="molecule type" value="Genomic_DNA"/>
</dbReference>
<dbReference type="OrthoDB" id="7831428at2"/>
<evidence type="ECO:0008006" key="4">
    <source>
        <dbReference type="Google" id="ProtNLM"/>
    </source>
</evidence>
<keyword evidence="1" id="KW-0732">Signal</keyword>
<dbReference type="RefSeq" id="WP_119899539.1">
    <property type="nucleotide sequence ID" value="NZ_QNRC01000004.1"/>
</dbReference>
<organism evidence="2 3">
    <name type="scientific">Paracoccus siganidrum</name>
    <dbReference type="NCBI Taxonomy" id="1276757"/>
    <lineage>
        <taxon>Bacteria</taxon>
        <taxon>Pseudomonadati</taxon>
        <taxon>Pseudomonadota</taxon>
        <taxon>Alphaproteobacteria</taxon>
        <taxon>Rhodobacterales</taxon>
        <taxon>Paracoccaceae</taxon>
        <taxon>Paracoccus</taxon>
    </lineage>
</organism>
<accession>A0A419A3X0</accession>